<dbReference type="GO" id="GO:0003677">
    <property type="term" value="F:DNA binding"/>
    <property type="evidence" value="ECO:0007669"/>
    <property type="project" value="UniProtKB-KW"/>
</dbReference>
<dbReference type="InterPro" id="IPR036388">
    <property type="entry name" value="WH-like_DNA-bd_sf"/>
</dbReference>
<dbReference type="Pfam" id="PF09339">
    <property type="entry name" value="HTH_IclR"/>
    <property type="match status" value="1"/>
</dbReference>
<evidence type="ECO:0000259" key="4">
    <source>
        <dbReference type="PROSITE" id="PS51077"/>
    </source>
</evidence>
<dbReference type="InterPro" id="IPR029016">
    <property type="entry name" value="GAF-like_dom_sf"/>
</dbReference>
<dbReference type="Pfam" id="PF01614">
    <property type="entry name" value="IclR_C"/>
    <property type="match status" value="1"/>
</dbReference>
<dbReference type="Proteomes" id="UP001244427">
    <property type="component" value="Unassembled WGS sequence"/>
</dbReference>
<dbReference type="PROSITE" id="PS51078">
    <property type="entry name" value="ICLR_ED"/>
    <property type="match status" value="1"/>
</dbReference>
<evidence type="ECO:0000256" key="3">
    <source>
        <dbReference type="ARBA" id="ARBA00023163"/>
    </source>
</evidence>
<sequence length="249" mass="27033">MASSSLTQGLALLAAAVEQERSARPGVTASRLAEYTGIERSRVSRLSRELSERRLLERDGDALFTAGAEFFRTAAALNVSWLRESRVALRSLASALGMNAFITVAEGVRGVVLRHETAAEGPDRSLRDGLVTPIWCTGAGRALLWDHGRADIETLLRDVQFVGVGGPTAPRSADEVERMQERDRAAGLISAREEYDQGVDEFALPIRHGGAVIASIAVRGRHTAKGPSRRTRMLLEQFSQQLSDIAERG</sequence>
<keyword evidence="3" id="KW-0804">Transcription</keyword>
<gene>
    <name evidence="6" type="ORF">QFZ53_000977</name>
</gene>
<reference evidence="6 7" key="1">
    <citation type="submission" date="2023-07" db="EMBL/GenBank/DDBJ databases">
        <title>Comparative genomics of wheat-associated soil bacteria to identify genetic determinants of phenazine resistance.</title>
        <authorList>
            <person name="Mouncey N."/>
        </authorList>
    </citation>
    <scope>NUCLEOTIDE SEQUENCE [LARGE SCALE GENOMIC DNA]</scope>
    <source>
        <strain evidence="6 7">W4I9-1</strain>
    </source>
</reference>
<name>A0AAW8ETG9_9MICO</name>
<dbReference type="EMBL" id="JAUSXV010000001">
    <property type="protein sequence ID" value="MDQ0646781.1"/>
    <property type="molecule type" value="Genomic_DNA"/>
</dbReference>
<dbReference type="Gene3D" id="3.30.450.40">
    <property type="match status" value="1"/>
</dbReference>
<evidence type="ECO:0000256" key="1">
    <source>
        <dbReference type="ARBA" id="ARBA00023015"/>
    </source>
</evidence>
<evidence type="ECO:0000259" key="5">
    <source>
        <dbReference type="PROSITE" id="PS51078"/>
    </source>
</evidence>
<proteinExistence type="predicted"/>
<dbReference type="GO" id="GO:0003700">
    <property type="term" value="F:DNA-binding transcription factor activity"/>
    <property type="evidence" value="ECO:0007669"/>
    <property type="project" value="TreeGrafter"/>
</dbReference>
<dbReference type="InterPro" id="IPR050707">
    <property type="entry name" value="HTH_MetabolicPath_Reg"/>
</dbReference>
<keyword evidence="2 6" id="KW-0238">DNA-binding</keyword>
<dbReference type="RefSeq" id="WP_307294167.1">
    <property type="nucleotide sequence ID" value="NZ_JAUSXV010000001.1"/>
</dbReference>
<dbReference type="AlphaFoldDB" id="A0AAW8ETG9"/>
<comment type="caution">
    <text evidence="6">The sequence shown here is derived from an EMBL/GenBank/DDBJ whole genome shotgun (WGS) entry which is preliminary data.</text>
</comment>
<keyword evidence="7" id="KW-1185">Reference proteome</keyword>
<keyword evidence="1" id="KW-0805">Transcription regulation</keyword>
<organism evidence="6 7">
    <name type="scientific">Microbacterium natoriense</name>
    <dbReference type="NCBI Taxonomy" id="284570"/>
    <lineage>
        <taxon>Bacteria</taxon>
        <taxon>Bacillati</taxon>
        <taxon>Actinomycetota</taxon>
        <taxon>Actinomycetes</taxon>
        <taxon>Micrococcales</taxon>
        <taxon>Microbacteriaceae</taxon>
        <taxon>Microbacterium</taxon>
    </lineage>
</organism>
<dbReference type="PROSITE" id="PS51077">
    <property type="entry name" value="HTH_ICLR"/>
    <property type="match status" value="1"/>
</dbReference>
<feature type="domain" description="IclR-ED" evidence="5">
    <location>
        <begin position="62"/>
        <end position="249"/>
    </location>
</feature>
<protein>
    <submittedName>
        <fullName evidence="6">DNA-binding IclR family transcriptional regulator</fullName>
    </submittedName>
</protein>
<feature type="domain" description="HTH iclR-type" evidence="4">
    <location>
        <begin position="3"/>
        <end position="68"/>
    </location>
</feature>
<evidence type="ECO:0000313" key="7">
    <source>
        <dbReference type="Proteomes" id="UP001244427"/>
    </source>
</evidence>
<dbReference type="SUPFAM" id="SSF55781">
    <property type="entry name" value="GAF domain-like"/>
    <property type="match status" value="1"/>
</dbReference>
<evidence type="ECO:0000256" key="2">
    <source>
        <dbReference type="ARBA" id="ARBA00023125"/>
    </source>
</evidence>
<dbReference type="SUPFAM" id="SSF46785">
    <property type="entry name" value="Winged helix' DNA-binding domain"/>
    <property type="match status" value="1"/>
</dbReference>
<dbReference type="InterPro" id="IPR036390">
    <property type="entry name" value="WH_DNA-bd_sf"/>
</dbReference>
<dbReference type="InterPro" id="IPR005471">
    <property type="entry name" value="Tscrpt_reg_IclR_N"/>
</dbReference>
<accession>A0AAW8ETG9</accession>
<dbReference type="PANTHER" id="PTHR30136">
    <property type="entry name" value="HELIX-TURN-HELIX TRANSCRIPTIONAL REGULATOR, ICLR FAMILY"/>
    <property type="match status" value="1"/>
</dbReference>
<dbReference type="GO" id="GO:0045892">
    <property type="term" value="P:negative regulation of DNA-templated transcription"/>
    <property type="evidence" value="ECO:0007669"/>
    <property type="project" value="TreeGrafter"/>
</dbReference>
<dbReference type="PANTHER" id="PTHR30136:SF35">
    <property type="entry name" value="HTH-TYPE TRANSCRIPTIONAL REGULATOR RV1719"/>
    <property type="match status" value="1"/>
</dbReference>
<dbReference type="Gene3D" id="1.10.10.10">
    <property type="entry name" value="Winged helix-like DNA-binding domain superfamily/Winged helix DNA-binding domain"/>
    <property type="match status" value="1"/>
</dbReference>
<dbReference type="InterPro" id="IPR014757">
    <property type="entry name" value="Tscrpt_reg_IclR_C"/>
</dbReference>
<evidence type="ECO:0000313" key="6">
    <source>
        <dbReference type="EMBL" id="MDQ0646781.1"/>
    </source>
</evidence>